<evidence type="ECO:0000313" key="1">
    <source>
        <dbReference type="EMBL" id="ORA64892.1"/>
    </source>
</evidence>
<organism evidence="1 2">
    <name type="scientific">Mycolicibacterium insubricum</name>
    <dbReference type="NCBI Taxonomy" id="444597"/>
    <lineage>
        <taxon>Bacteria</taxon>
        <taxon>Bacillati</taxon>
        <taxon>Actinomycetota</taxon>
        <taxon>Actinomycetes</taxon>
        <taxon>Mycobacteriales</taxon>
        <taxon>Mycobacteriaceae</taxon>
        <taxon>Mycolicibacterium</taxon>
    </lineage>
</organism>
<dbReference type="AlphaFoldDB" id="A0A1X0CYA3"/>
<dbReference type="EMBL" id="MVHS01000070">
    <property type="protein sequence ID" value="ORA64892.1"/>
    <property type="molecule type" value="Genomic_DNA"/>
</dbReference>
<protein>
    <submittedName>
        <fullName evidence="1">Uncharacterized protein</fullName>
    </submittedName>
</protein>
<proteinExistence type="predicted"/>
<comment type="caution">
    <text evidence="1">The sequence shown here is derived from an EMBL/GenBank/DDBJ whole genome shotgun (WGS) entry which is preliminary data.</text>
</comment>
<reference evidence="1 2" key="1">
    <citation type="submission" date="2016-12" db="EMBL/GenBank/DDBJ databases">
        <title>The new phylogeny of genus Mycobacterium.</title>
        <authorList>
            <person name="Tortoli E."/>
            <person name="Trovato A."/>
            <person name="Cirillo D.M."/>
        </authorList>
    </citation>
    <scope>NUCLEOTIDE SEQUENCE [LARGE SCALE GENOMIC DNA]</scope>
    <source>
        <strain evidence="1 2">DSM 45130</strain>
    </source>
</reference>
<dbReference type="Proteomes" id="UP000192801">
    <property type="component" value="Unassembled WGS sequence"/>
</dbReference>
<dbReference type="STRING" id="444597.BST26_19485"/>
<evidence type="ECO:0000313" key="2">
    <source>
        <dbReference type="Proteomes" id="UP000192801"/>
    </source>
</evidence>
<sequence>MITADWIAIAGAAAATASGVIAVFAVKATKDANKIAKSANDTAADALRQAQEANGIAVDANELARDANSIAERALIVAQNDTPYHWVLKVEDDGTAVVVNDCGHRADKVTVIIDVDGNVIAQTGPTDVPAFEQLDFNLSSTVQQHLEHVRMNPGRKPIDAGSAFVAGSSGRTVETVFRATLTWFTAEQVPRRDVVEEVMRHLMTPSGTLRRSQRRQRDT</sequence>
<dbReference type="RefSeq" id="WP_083033348.1">
    <property type="nucleotide sequence ID" value="NZ_AP022618.1"/>
</dbReference>
<name>A0A1X0CYA3_9MYCO</name>
<dbReference type="OrthoDB" id="9854022at2"/>
<keyword evidence="2" id="KW-1185">Reference proteome</keyword>
<gene>
    <name evidence="1" type="ORF">BST26_19485</name>
</gene>
<accession>A0A1X0CYA3</accession>